<dbReference type="PRINTS" id="PR00096">
    <property type="entry name" value="GATASE"/>
</dbReference>
<dbReference type="Pfam" id="PF00117">
    <property type="entry name" value="GATase"/>
    <property type="match status" value="1"/>
</dbReference>
<dbReference type="InterPro" id="IPR017926">
    <property type="entry name" value="GATASE"/>
</dbReference>
<dbReference type="NCBIfam" id="TIGR00566">
    <property type="entry name" value="trpG_papA"/>
    <property type="match status" value="1"/>
</dbReference>
<dbReference type="PRINTS" id="PR00097">
    <property type="entry name" value="ANTSNTHASEII"/>
</dbReference>
<proteinExistence type="predicted"/>
<dbReference type="PANTHER" id="PTHR43418:SF4">
    <property type="entry name" value="MULTIFUNCTIONAL TRYPTOPHAN BIOSYNTHESIS PROTEIN"/>
    <property type="match status" value="1"/>
</dbReference>
<dbReference type="Proteomes" id="UP001597018">
    <property type="component" value="Unassembled WGS sequence"/>
</dbReference>
<protein>
    <submittedName>
        <fullName evidence="3">Aminodeoxychorismate/anthranilate synthase component II</fullName>
    </submittedName>
</protein>
<dbReference type="InterPro" id="IPR029062">
    <property type="entry name" value="Class_I_gatase-like"/>
</dbReference>
<dbReference type="PROSITE" id="PS51273">
    <property type="entry name" value="GATASE_TYPE_1"/>
    <property type="match status" value="1"/>
</dbReference>
<accession>A0ABW3FZD5</accession>
<evidence type="ECO:0000259" key="2">
    <source>
        <dbReference type="Pfam" id="PF00117"/>
    </source>
</evidence>
<gene>
    <name evidence="3" type="ORF">ACFQ16_18620</name>
</gene>
<dbReference type="PRINTS" id="PR00099">
    <property type="entry name" value="CPSGATASE"/>
</dbReference>
<reference evidence="4" key="1">
    <citation type="journal article" date="2019" name="Int. J. Syst. Evol. Microbiol.">
        <title>The Global Catalogue of Microorganisms (GCM) 10K type strain sequencing project: providing services to taxonomists for standard genome sequencing and annotation.</title>
        <authorList>
            <consortium name="The Broad Institute Genomics Platform"/>
            <consortium name="The Broad Institute Genome Sequencing Center for Infectious Disease"/>
            <person name="Wu L."/>
            <person name="Ma J."/>
        </authorList>
    </citation>
    <scope>NUCLEOTIDE SEQUENCE [LARGE SCALE GENOMIC DNA]</scope>
    <source>
        <strain evidence="4">CCUG 56401</strain>
    </source>
</reference>
<dbReference type="PANTHER" id="PTHR43418">
    <property type="entry name" value="MULTIFUNCTIONAL TRYPTOPHAN BIOSYNTHESIS PROTEIN-RELATED"/>
    <property type="match status" value="1"/>
</dbReference>
<sequence>MRVLVVDNYDSFVYNLVQYLAQLGADCVVRRNDVVTDDEVAGADGVLLSPGPGTPDRAGRTMELIQDCAAERKPVFGVCLGHQAIGAVWGGVVERAPELLHGKVSDIHHTGGGVFAGLPDPFTATRYHSLIVRADSIPDEFEVTARTGSGIVMGMRHRELPVEGVQFHPESVLSDGGHRMLANWMADAGHPVDESLVAKLEKGMREVAAAAHR</sequence>
<evidence type="ECO:0000313" key="3">
    <source>
        <dbReference type="EMBL" id="MFD0921762.1"/>
    </source>
</evidence>
<dbReference type="NCBIfam" id="NF005849">
    <property type="entry name" value="PRK07765.1"/>
    <property type="match status" value="1"/>
</dbReference>
<dbReference type="CDD" id="cd01743">
    <property type="entry name" value="GATase1_Anthranilate_Synthase"/>
    <property type="match status" value="1"/>
</dbReference>
<feature type="domain" description="Glutamine amidotransferase" evidence="2">
    <location>
        <begin position="4"/>
        <end position="186"/>
    </location>
</feature>
<evidence type="ECO:0000313" key="4">
    <source>
        <dbReference type="Proteomes" id="UP001597018"/>
    </source>
</evidence>
<dbReference type="Gene3D" id="3.40.50.880">
    <property type="match status" value="1"/>
</dbReference>
<comment type="caution">
    <text evidence="3">The sequence shown here is derived from an EMBL/GenBank/DDBJ whole genome shotgun (WGS) entry which is preliminary data.</text>
</comment>
<keyword evidence="1" id="KW-0315">Glutamine amidotransferase</keyword>
<keyword evidence="4" id="KW-1185">Reference proteome</keyword>
<evidence type="ECO:0000256" key="1">
    <source>
        <dbReference type="ARBA" id="ARBA00022962"/>
    </source>
</evidence>
<dbReference type="InterPro" id="IPR006221">
    <property type="entry name" value="TrpG/PapA_dom"/>
</dbReference>
<dbReference type="RefSeq" id="WP_263250297.1">
    <property type="nucleotide sequence ID" value="NZ_BAABLT010000040.1"/>
</dbReference>
<dbReference type="SUPFAM" id="SSF52317">
    <property type="entry name" value="Class I glutamine amidotransferase-like"/>
    <property type="match status" value="1"/>
</dbReference>
<name>A0ABW3FZD5_9PSEU</name>
<dbReference type="InterPro" id="IPR050472">
    <property type="entry name" value="Anth_synth/Amidotransfase"/>
</dbReference>
<organism evidence="3 4">
    <name type="scientific">Saccharopolyspora rosea</name>
    <dbReference type="NCBI Taxonomy" id="524884"/>
    <lineage>
        <taxon>Bacteria</taxon>
        <taxon>Bacillati</taxon>
        <taxon>Actinomycetota</taxon>
        <taxon>Actinomycetes</taxon>
        <taxon>Pseudonocardiales</taxon>
        <taxon>Pseudonocardiaceae</taxon>
        <taxon>Saccharopolyspora</taxon>
    </lineage>
</organism>
<dbReference type="EMBL" id="JBHTIW010000015">
    <property type="protein sequence ID" value="MFD0921762.1"/>
    <property type="molecule type" value="Genomic_DNA"/>
</dbReference>